<accession>A0A450VK47</accession>
<gene>
    <name evidence="7" type="ORF">BECKH772A_GA0070896_105091</name>
</gene>
<organism evidence="7">
    <name type="scientific">Candidatus Kentrum eta</name>
    <dbReference type="NCBI Taxonomy" id="2126337"/>
    <lineage>
        <taxon>Bacteria</taxon>
        <taxon>Pseudomonadati</taxon>
        <taxon>Pseudomonadota</taxon>
        <taxon>Gammaproteobacteria</taxon>
        <taxon>Candidatus Kentrum</taxon>
    </lineage>
</organism>
<dbReference type="EMBL" id="CAADFG010000509">
    <property type="protein sequence ID" value="VFK05145.1"/>
    <property type="molecule type" value="Genomic_DNA"/>
</dbReference>
<evidence type="ECO:0000256" key="4">
    <source>
        <dbReference type="ARBA" id="ARBA00023125"/>
    </source>
</evidence>
<evidence type="ECO:0000256" key="3">
    <source>
        <dbReference type="ARBA" id="ARBA00022578"/>
    </source>
</evidence>
<evidence type="ECO:0000256" key="6">
    <source>
        <dbReference type="RuleBase" id="RU365089"/>
    </source>
</evidence>
<dbReference type="PANTHER" id="PTHR33217">
    <property type="entry name" value="TRANSPOSASE FOR INSERTION SEQUENCE ELEMENT IS1081"/>
    <property type="match status" value="1"/>
</dbReference>
<evidence type="ECO:0000313" key="7">
    <source>
        <dbReference type="EMBL" id="VFK05145.1"/>
    </source>
</evidence>
<evidence type="ECO:0000256" key="5">
    <source>
        <dbReference type="ARBA" id="ARBA00023172"/>
    </source>
</evidence>
<keyword evidence="5 6" id="KW-0233">DNA recombination</keyword>
<comment type="similarity">
    <text evidence="2 6">Belongs to the transposase mutator family.</text>
</comment>
<dbReference type="GO" id="GO:0006313">
    <property type="term" value="P:DNA transposition"/>
    <property type="evidence" value="ECO:0007669"/>
    <property type="project" value="UniProtKB-UniRule"/>
</dbReference>
<evidence type="ECO:0000256" key="1">
    <source>
        <dbReference type="ARBA" id="ARBA00002190"/>
    </source>
</evidence>
<proteinExistence type="inferred from homology"/>
<dbReference type="NCBIfam" id="NF033543">
    <property type="entry name" value="transpos_IS256"/>
    <property type="match status" value="1"/>
</dbReference>
<comment type="function">
    <text evidence="1 6">Required for the transposition of the insertion element.</text>
</comment>
<sequence>MKKNKVIGLNTLEETGNDVLSEILRKGAQKILKEALEIEIETFIAEYKDLRTSEGKRRIVRNGYLPERDIVTGIGRVTVKAPRVRDREGRQKGSIRFSSSILPRYLRKTKSLEELIPWLYLKGVSAGDFSEALTAIIGKEAKGFSQPVVSRLKARWKQEFDTWCKRDLSGKRYVYCWVDGIHCNVRMDDKQCILVVMGATPEGKKELISVEGGYRESKQSWRELLLKLQSRGLIASPELFIGDGALGFWSAVSEVFPKSKWQRCWVHKTANILNKMSKSVQPKAKSRIHDIYMADTKENALKAYELFLKTYDAKYPKATNCLIKDRESMLAFYDFPAEHWQHIRTTNPIESTFATVRLRTARVRGCFSTETVINMAFKLCQSAEKKWRKLRGYKRLAEIIEGVNFIDGISERDIAA</sequence>
<dbReference type="GO" id="GO:0004803">
    <property type="term" value="F:transposase activity"/>
    <property type="evidence" value="ECO:0007669"/>
    <property type="project" value="UniProtKB-UniRule"/>
</dbReference>
<name>A0A450VK47_9GAMM</name>
<dbReference type="Pfam" id="PF00872">
    <property type="entry name" value="Transposase_mut"/>
    <property type="match status" value="1"/>
</dbReference>
<keyword evidence="6" id="KW-0814">Transposable element</keyword>
<dbReference type="InterPro" id="IPR001207">
    <property type="entry name" value="Transposase_mutator"/>
</dbReference>
<reference evidence="7" key="1">
    <citation type="submission" date="2019-02" db="EMBL/GenBank/DDBJ databases">
        <authorList>
            <person name="Gruber-Vodicka R. H."/>
            <person name="Seah K. B. B."/>
        </authorList>
    </citation>
    <scope>NUCLEOTIDE SEQUENCE</scope>
    <source>
        <strain evidence="7">BECK_SA2B15</strain>
    </source>
</reference>
<evidence type="ECO:0000256" key="2">
    <source>
        <dbReference type="ARBA" id="ARBA00010961"/>
    </source>
</evidence>
<dbReference type="PANTHER" id="PTHR33217:SF9">
    <property type="entry name" value="MUTATOR FAMILY TRANSPOSASE"/>
    <property type="match status" value="1"/>
</dbReference>
<keyword evidence="4 6" id="KW-0238">DNA-binding</keyword>
<protein>
    <recommendedName>
        <fullName evidence="6">Mutator family transposase</fullName>
    </recommendedName>
</protein>
<dbReference type="AlphaFoldDB" id="A0A450VK47"/>
<dbReference type="PROSITE" id="PS01007">
    <property type="entry name" value="TRANSPOSASE_MUTATOR"/>
    <property type="match status" value="1"/>
</dbReference>
<keyword evidence="3 6" id="KW-0815">Transposition</keyword>
<dbReference type="GO" id="GO:0003677">
    <property type="term" value="F:DNA binding"/>
    <property type="evidence" value="ECO:0007669"/>
    <property type="project" value="UniProtKB-UniRule"/>
</dbReference>